<dbReference type="InterPro" id="IPR043128">
    <property type="entry name" value="Rev_trsase/Diguanyl_cyclase"/>
</dbReference>
<dbReference type="CDD" id="cd01949">
    <property type="entry name" value="GGDEF"/>
    <property type="match status" value="1"/>
</dbReference>
<dbReference type="InterPro" id="IPR000160">
    <property type="entry name" value="GGDEF_dom"/>
</dbReference>
<dbReference type="PANTHER" id="PTHR46663">
    <property type="entry name" value="DIGUANYLATE CYCLASE DGCT-RELATED"/>
    <property type="match status" value="1"/>
</dbReference>
<dbReference type="InterPro" id="IPR052163">
    <property type="entry name" value="DGC-Regulatory_Protein"/>
</dbReference>
<sequence>MLRFIQSFAIPARFAPALEDACQADLAGDKVRMLYVASILCSVLVLCFGCLDAVTLPSNVAGAWTARAIVVLSALAITAAVRLRPQVFLRHYTLSMCGTAIGWSLGIEAIIMQSSPTDLAWGTYYAGLLIVSMALYAWTYLRPLYAAMTGIAVVGSYVAEAVFVQGMIERGQWPLLVQNSFFLAGANLVGMMSLILRERFSRQAFLLKNALAHDLKLEEEAKRQSQHRSEHDPLTGLPNRVRFLRRLDELLAARQGAAAVAVLFLDLDGFKPVNDRHGHAAGDHMLAVIAERIRGAIRTSDLAARLGGDEFVVAVPLADANGDLVVRRMSAALRAAIAEPVDYQGQYLRVTVSIGAALCPHDAASAGELLHQADQDMYASKRHRKQLVT</sequence>
<keyword evidence="1" id="KW-0812">Transmembrane</keyword>
<feature type="transmembrane region" description="Helical" evidence="1">
    <location>
        <begin position="61"/>
        <end position="81"/>
    </location>
</feature>
<dbReference type="PROSITE" id="PS50887">
    <property type="entry name" value="GGDEF"/>
    <property type="match status" value="1"/>
</dbReference>
<keyword evidence="1" id="KW-0472">Membrane</keyword>
<gene>
    <name evidence="3" type="ORF">ACFPO9_21555</name>
</gene>
<keyword evidence="4" id="KW-1185">Reference proteome</keyword>
<dbReference type="Pfam" id="PF00990">
    <property type="entry name" value="GGDEF"/>
    <property type="match status" value="1"/>
</dbReference>
<evidence type="ECO:0000256" key="1">
    <source>
        <dbReference type="SAM" id="Phobius"/>
    </source>
</evidence>
<proteinExistence type="predicted"/>
<organism evidence="3 4">
    <name type="scientific">Massilia aerilata</name>
    <dbReference type="NCBI Taxonomy" id="453817"/>
    <lineage>
        <taxon>Bacteria</taxon>
        <taxon>Pseudomonadati</taxon>
        <taxon>Pseudomonadota</taxon>
        <taxon>Betaproteobacteria</taxon>
        <taxon>Burkholderiales</taxon>
        <taxon>Oxalobacteraceae</taxon>
        <taxon>Telluria group</taxon>
        <taxon>Massilia</taxon>
    </lineage>
</organism>
<dbReference type="PANTHER" id="PTHR46663:SF2">
    <property type="entry name" value="GGDEF DOMAIN-CONTAINING PROTEIN"/>
    <property type="match status" value="1"/>
</dbReference>
<dbReference type="NCBIfam" id="TIGR00254">
    <property type="entry name" value="GGDEF"/>
    <property type="match status" value="1"/>
</dbReference>
<protein>
    <submittedName>
        <fullName evidence="3">Diguanylate cyclase domain-containing protein</fullName>
        <ecNumber evidence="3">2.7.7.65</ecNumber>
    </submittedName>
</protein>
<dbReference type="RefSeq" id="WP_379774703.1">
    <property type="nucleotide sequence ID" value="NZ_JBHSMZ010000016.1"/>
</dbReference>
<evidence type="ECO:0000313" key="3">
    <source>
        <dbReference type="EMBL" id="MFC5551113.1"/>
    </source>
</evidence>
<keyword evidence="3" id="KW-0548">Nucleotidyltransferase</keyword>
<feature type="transmembrane region" description="Helical" evidence="1">
    <location>
        <begin position="145"/>
        <end position="164"/>
    </location>
</feature>
<keyword evidence="3" id="KW-0808">Transferase</keyword>
<evidence type="ECO:0000259" key="2">
    <source>
        <dbReference type="PROSITE" id="PS50887"/>
    </source>
</evidence>
<dbReference type="Gene3D" id="3.30.70.270">
    <property type="match status" value="1"/>
</dbReference>
<dbReference type="SUPFAM" id="SSF55073">
    <property type="entry name" value="Nucleotide cyclase"/>
    <property type="match status" value="1"/>
</dbReference>
<feature type="transmembrane region" description="Helical" evidence="1">
    <location>
        <begin position="176"/>
        <end position="196"/>
    </location>
</feature>
<feature type="transmembrane region" description="Helical" evidence="1">
    <location>
        <begin position="119"/>
        <end position="138"/>
    </location>
</feature>
<name>A0ABW0S2C8_9BURK</name>
<dbReference type="EMBL" id="JBHSMZ010000016">
    <property type="protein sequence ID" value="MFC5551113.1"/>
    <property type="molecule type" value="Genomic_DNA"/>
</dbReference>
<evidence type="ECO:0000313" key="4">
    <source>
        <dbReference type="Proteomes" id="UP001596086"/>
    </source>
</evidence>
<accession>A0ABW0S2C8</accession>
<dbReference type="GO" id="GO:0052621">
    <property type="term" value="F:diguanylate cyclase activity"/>
    <property type="evidence" value="ECO:0007669"/>
    <property type="project" value="UniProtKB-EC"/>
</dbReference>
<feature type="domain" description="GGDEF" evidence="2">
    <location>
        <begin position="258"/>
        <end position="389"/>
    </location>
</feature>
<dbReference type="Proteomes" id="UP001596086">
    <property type="component" value="Unassembled WGS sequence"/>
</dbReference>
<comment type="caution">
    <text evidence="3">The sequence shown here is derived from an EMBL/GenBank/DDBJ whole genome shotgun (WGS) entry which is preliminary data.</text>
</comment>
<keyword evidence="1" id="KW-1133">Transmembrane helix</keyword>
<dbReference type="EC" id="2.7.7.65" evidence="3"/>
<dbReference type="SMART" id="SM00267">
    <property type="entry name" value="GGDEF"/>
    <property type="match status" value="1"/>
</dbReference>
<dbReference type="InterPro" id="IPR029787">
    <property type="entry name" value="Nucleotide_cyclase"/>
</dbReference>
<reference evidence="4" key="1">
    <citation type="journal article" date="2019" name="Int. J. Syst. Evol. Microbiol.">
        <title>The Global Catalogue of Microorganisms (GCM) 10K type strain sequencing project: providing services to taxonomists for standard genome sequencing and annotation.</title>
        <authorList>
            <consortium name="The Broad Institute Genomics Platform"/>
            <consortium name="The Broad Institute Genome Sequencing Center for Infectious Disease"/>
            <person name="Wu L."/>
            <person name="Ma J."/>
        </authorList>
    </citation>
    <scope>NUCLEOTIDE SEQUENCE [LARGE SCALE GENOMIC DNA]</scope>
    <source>
        <strain evidence="4">CGMCC 4.5798</strain>
    </source>
</reference>
<feature type="transmembrane region" description="Helical" evidence="1">
    <location>
        <begin position="33"/>
        <end position="55"/>
    </location>
</feature>